<dbReference type="PATRIC" id="fig|1423743.5.peg.2117"/>
<evidence type="ECO:0000256" key="2">
    <source>
        <dbReference type="ARBA" id="ARBA00022475"/>
    </source>
</evidence>
<dbReference type="Proteomes" id="UP000051966">
    <property type="component" value="Unassembled WGS sequence"/>
</dbReference>
<dbReference type="Pfam" id="PF04024">
    <property type="entry name" value="PspC"/>
    <property type="match status" value="1"/>
</dbReference>
<keyword evidence="3 7" id="KW-0812">Transmembrane</keyword>
<evidence type="ECO:0000313" key="10">
    <source>
        <dbReference type="Proteomes" id="UP000051966"/>
    </source>
</evidence>
<dbReference type="InterPro" id="IPR052027">
    <property type="entry name" value="PspC"/>
</dbReference>
<comment type="subcellular location">
    <subcellularLocation>
        <location evidence="1">Cell membrane</location>
        <topology evidence="1">Single-pass membrane protein</topology>
    </subcellularLocation>
</comment>
<evidence type="ECO:0000256" key="7">
    <source>
        <dbReference type="SAM" id="Phobius"/>
    </source>
</evidence>
<evidence type="ECO:0000256" key="1">
    <source>
        <dbReference type="ARBA" id="ARBA00004162"/>
    </source>
</evidence>
<evidence type="ECO:0000256" key="4">
    <source>
        <dbReference type="ARBA" id="ARBA00022989"/>
    </source>
</evidence>
<name>A0A0R1VZF0_9LACO</name>
<comment type="caution">
    <text evidence="9">The sequence shown here is derived from an EMBL/GenBank/DDBJ whole genome shotgun (WGS) entry which is preliminary data.</text>
</comment>
<gene>
    <name evidence="9" type="ORF">FD41_GL002057</name>
</gene>
<feature type="region of interest" description="Disordered" evidence="6">
    <location>
        <begin position="84"/>
        <end position="109"/>
    </location>
</feature>
<keyword evidence="10" id="KW-1185">Reference proteome</keyword>
<evidence type="ECO:0000256" key="6">
    <source>
        <dbReference type="SAM" id="MobiDB-lite"/>
    </source>
</evidence>
<organism evidence="9 10">
    <name type="scientific">Lentilactobacillus farraginis DSM 18382 = JCM 14108</name>
    <dbReference type="NCBI Taxonomy" id="1423743"/>
    <lineage>
        <taxon>Bacteria</taxon>
        <taxon>Bacillati</taxon>
        <taxon>Bacillota</taxon>
        <taxon>Bacilli</taxon>
        <taxon>Lactobacillales</taxon>
        <taxon>Lactobacillaceae</taxon>
        <taxon>Lentilactobacillus</taxon>
    </lineage>
</organism>
<evidence type="ECO:0000256" key="5">
    <source>
        <dbReference type="ARBA" id="ARBA00023136"/>
    </source>
</evidence>
<evidence type="ECO:0000256" key="3">
    <source>
        <dbReference type="ARBA" id="ARBA00022692"/>
    </source>
</evidence>
<dbReference type="GO" id="GO:0005886">
    <property type="term" value="C:plasma membrane"/>
    <property type="evidence" value="ECO:0007669"/>
    <property type="project" value="UniProtKB-SubCell"/>
</dbReference>
<evidence type="ECO:0000313" key="9">
    <source>
        <dbReference type="EMBL" id="KRM10770.1"/>
    </source>
</evidence>
<accession>A0A0R1VZF0</accession>
<feature type="domain" description="Phage shock protein PspC N-terminal" evidence="8">
    <location>
        <begin position="5"/>
        <end position="65"/>
    </location>
</feature>
<keyword evidence="4 7" id="KW-1133">Transmembrane helix</keyword>
<dbReference type="RefSeq" id="WP_056983594.1">
    <property type="nucleotide sequence ID" value="NZ_AZFY01000029.1"/>
</dbReference>
<keyword evidence="2" id="KW-1003">Cell membrane</keyword>
<keyword evidence="5 7" id="KW-0472">Membrane</keyword>
<feature type="transmembrane region" description="Helical" evidence="7">
    <location>
        <begin position="35"/>
        <end position="62"/>
    </location>
</feature>
<evidence type="ECO:0000259" key="8">
    <source>
        <dbReference type="Pfam" id="PF04024"/>
    </source>
</evidence>
<sequence>MNNQKKLYRSSTDCWIAGVLGGISHYFQWNSTLVRILYIVLMLTPGIGLVSILAYVVMIAILPAENAPVSFFSQLKSSYQNQTASKKSRRVIHGVEEEDVKHNKKRGQP</sequence>
<reference evidence="9 10" key="1">
    <citation type="journal article" date="2015" name="Genome Announc.">
        <title>Expanding the biotechnology potential of lactobacilli through comparative genomics of 213 strains and associated genera.</title>
        <authorList>
            <person name="Sun Z."/>
            <person name="Harris H.M."/>
            <person name="McCann A."/>
            <person name="Guo C."/>
            <person name="Argimon S."/>
            <person name="Zhang W."/>
            <person name="Yang X."/>
            <person name="Jeffery I.B."/>
            <person name="Cooney J.C."/>
            <person name="Kagawa T.F."/>
            <person name="Liu W."/>
            <person name="Song Y."/>
            <person name="Salvetti E."/>
            <person name="Wrobel A."/>
            <person name="Rasinkangas P."/>
            <person name="Parkhill J."/>
            <person name="Rea M.C."/>
            <person name="O'Sullivan O."/>
            <person name="Ritari J."/>
            <person name="Douillard F.P."/>
            <person name="Paul Ross R."/>
            <person name="Yang R."/>
            <person name="Briner A.E."/>
            <person name="Felis G.E."/>
            <person name="de Vos W.M."/>
            <person name="Barrangou R."/>
            <person name="Klaenhammer T.R."/>
            <person name="Caufield P.W."/>
            <person name="Cui Y."/>
            <person name="Zhang H."/>
            <person name="O'Toole P.W."/>
        </authorList>
    </citation>
    <scope>NUCLEOTIDE SEQUENCE [LARGE SCALE GENOMIC DNA]</scope>
    <source>
        <strain evidence="9 10">DSM 18382</strain>
    </source>
</reference>
<dbReference type="AlphaFoldDB" id="A0A0R1VZF0"/>
<dbReference type="InterPro" id="IPR007168">
    <property type="entry name" value="Phageshock_PspC_N"/>
</dbReference>
<dbReference type="PANTHER" id="PTHR33885">
    <property type="entry name" value="PHAGE SHOCK PROTEIN C"/>
    <property type="match status" value="1"/>
</dbReference>
<protein>
    <submittedName>
        <fullName evidence="9">Stress-responsive transcriptional regulator</fullName>
    </submittedName>
</protein>
<proteinExistence type="predicted"/>
<dbReference type="OrthoDB" id="9815286at2"/>
<dbReference type="PANTHER" id="PTHR33885:SF3">
    <property type="entry name" value="PHAGE SHOCK PROTEIN C"/>
    <property type="match status" value="1"/>
</dbReference>
<dbReference type="EMBL" id="AZFY01000029">
    <property type="protein sequence ID" value="KRM10770.1"/>
    <property type="molecule type" value="Genomic_DNA"/>
</dbReference>